<comment type="caution">
    <text evidence="2">The sequence shown here is derived from an EMBL/GenBank/DDBJ whole genome shotgun (WGS) entry which is preliminary data.</text>
</comment>
<reference evidence="2" key="1">
    <citation type="submission" date="2023-01" db="EMBL/GenBank/DDBJ databases">
        <title>Genome sequencing of Photorhabdus bodei 09-20.</title>
        <authorList>
            <person name="Kalindamar S."/>
            <person name="Kumru S."/>
        </authorList>
    </citation>
    <scope>NUCLEOTIDE SEQUENCE</scope>
    <source>
        <strain evidence="2">09-20</strain>
    </source>
</reference>
<dbReference type="AlphaFoldDB" id="A0AAW6BR40"/>
<keyword evidence="1" id="KW-0175">Coiled coil</keyword>
<protein>
    <submittedName>
        <fullName evidence="2">Uncharacterized protein</fullName>
    </submittedName>
</protein>
<evidence type="ECO:0000256" key="1">
    <source>
        <dbReference type="SAM" id="Coils"/>
    </source>
</evidence>
<feature type="coiled-coil region" evidence="1">
    <location>
        <begin position="65"/>
        <end position="99"/>
    </location>
</feature>
<name>A0AAW6BR40_9GAMM</name>
<evidence type="ECO:0000313" key="2">
    <source>
        <dbReference type="EMBL" id="MDB6375066.1"/>
    </source>
</evidence>
<accession>A0AAW6BR40</accession>
<organism evidence="2 3">
    <name type="scientific">Photorhabdus bodei</name>
    <dbReference type="NCBI Taxonomy" id="2029681"/>
    <lineage>
        <taxon>Bacteria</taxon>
        <taxon>Pseudomonadati</taxon>
        <taxon>Pseudomonadota</taxon>
        <taxon>Gammaproteobacteria</taxon>
        <taxon>Enterobacterales</taxon>
        <taxon>Morganellaceae</taxon>
        <taxon>Photorhabdus</taxon>
    </lineage>
</organism>
<sequence>MKTIPNTASFSDVKSFASTLYFDVIEVDIGFELWHDESYKGGFPSLAALIETLNVFISLDEDARAEALAAAKRRVQEAMEQAQQRHNSLNTLLAGATEAAIMQDGNVIGLCRSIQRAGLTIEVAGELTAEGAPVNLCSFRLSRSVKNLKAAQFTSLYSPRMHEGFLFYVK</sequence>
<gene>
    <name evidence="2" type="ORF">PH362_25065</name>
</gene>
<evidence type="ECO:0000313" key="3">
    <source>
        <dbReference type="Proteomes" id="UP001212996"/>
    </source>
</evidence>
<dbReference type="Proteomes" id="UP001212996">
    <property type="component" value="Unassembled WGS sequence"/>
</dbReference>
<dbReference type="RefSeq" id="WP_271868061.1">
    <property type="nucleotide sequence ID" value="NZ_JAQMFO010000077.1"/>
</dbReference>
<proteinExistence type="predicted"/>
<dbReference type="EMBL" id="JAQMFO010000077">
    <property type="protein sequence ID" value="MDB6375066.1"/>
    <property type="molecule type" value="Genomic_DNA"/>
</dbReference>